<evidence type="ECO:0000256" key="4">
    <source>
        <dbReference type="ARBA" id="ARBA00022670"/>
    </source>
</evidence>
<evidence type="ECO:0000256" key="6">
    <source>
        <dbReference type="ARBA" id="ARBA00022801"/>
    </source>
</evidence>
<evidence type="ECO:0000256" key="2">
    <source>
        <dbReference type="ARBA" id="ARBA00004604"/>
    </source>
</evidence>
<keyword evidence="4 8" id="KW-0645">Protease</keyword>
<dbReference type="Pfam" id="PF00443">
    <property type="entry name" value="UCH"/>
    <property type="match status" value="1"/>
</dbReference>
<dbReference type="InterPro" id="IPR028889">
    <property type="entry name" value="USP"/>
</dbReference>
<evidence type="ECO:0000256" key="5">
    <source>
        <dbReference type="ARBA" id="ARBA00022786"/>
    </source>
</evidence>
<sequence>MPSSSVDSYDLIEQSLQSSLNGPSTSCGDGSAVNSFEENLLASSKKVLMSKIEFEPAGKNYSFSLKNLKNKYIHLNPKNCKSNDSTEMNGNGYNHTPVAEDDGIPTPKVMIHPPDRVTLGWQRVYRIGAGLLNMGNTCFLNAILQCLTYTPPLVNHLIEFDEHSTNCKMSIAKNMAWGHQEDAHEFLRYIMESMIKSSLKGYSSSSLDRISLETTVVNHIFGGYHRSQVICLKCKSKSDTYEHFMDLILDIKTVPSLEKAMEKFVQAELLDNDNAYMCPRCLKKCPAQKRFSIHRAPNIATFQLKRFDYNRMMGGKISKNITFPEKLDMRSYMSQTQGPPVKYQLYAVLVHQGASCSSGHYFCFVRNSNNLWYCMDDCRIRQVSLNIVLSQQAYLLFYTRVANNPTYFSKSSTTTLAAATLQTPHNSIVLNGTTNHEPHNKIINNATKQTSTCTAVNGNIRNRNRIPTISATGPLIPLTVNVNPEMIDPKQPRIVMHIKNGKVTTNDQNWKEKNEKDENHVNLVPYGPDTSSDEDDDKRVINLPNGTEKDEDGKIKATSSWVVTSTGSPAASECGSVKSTIVGWTVTRVDTKEEEKGGRTYPGWTVTEKDVPHRLLGGKEATNRRYYDDDSQLLRHRRNSLSHREEDNRRHSDTETQMSRGKVYYEEKRGAVAEEGVEKGCASRVNGVGLDSLDLEEEKKGRKRRREEDEGRERKRRRNKCSNGGGRRKRRHDSESEHSSDGSEESYELEWVERTKETMEQERQLNSVTVKHEVPHSNNVSTQNGKDRYDERRHSTNNGVADYFKNVQHNAYGSKINSWNGGQSSLDRESCSAPPRWQENNDYDDYDDEYDKGRVKKNKMYKPNRNEFSRFNQFQRCQNDRNYYSNNNNNNTKQDRPPFNSFSRKPYFHHNNHNHRNNYSNSNFKYQNNKFRGKKQNGGL</sequence>
<dbReference type="GO" id="GO:0005730">
    <property type="term" value="C:nucleolus"/>
    <property type="evidence" value="ECO:0007669"/>
    <property type="project" value="UniProtKB-SubCell"/>
</dbReference>
<proteinExistence type="inferred from homology"/>
<reference evidence="11" key="2">
    <citation type="submission" date="2015-02" db="UniProtKB">
        <authorList>
            <consortium name="EnsemblMetazoa"/>
        </authorList>
    </citation>
    <scope>IDENTIFICATION</scope>
</reference>
<feature type="region of interest" description="Disordered" evidence="9">
    <location>
        <begin position="880"/>
        <end position="940"/>
    </location>
</feature>
<dbReference type="Gene3D" id="3.90.70.10">
    <property type="entry name" value="Cysteine proteinases"/>
    <property type="match status" value="1"/>
</dbReference>
<evidence type="ECO:0000313" key="11">
    <source>
        <dbReference type="EnsemblMetazoa" id="SMAR003566-PA"/>
    </source>
</evidence>
<feature type="domain" description="USP" evidence="10">
    <location>
        <begin position="129"/>
        <end position="401"/>
    </location>
</feature>
<dbReference type="Proteomes" id="UP000014500">
    <property type="component" value="Unassembled WGS sequence"/>
</dbReference>
<feature type="compositionally biased region" description="Basic and acidic residues" evidence="9">
    <location>
        <begin position="732"/>
        <end position="741"/>
    </location>
</feature>
<feature type="compositionally biased region" description="Basic and acidic residues" evidence="9">
    <location>
        <begin position="642"/>
        <end position="654"/>
    </location>
</feature>
<dbReference type="SUPFAM" id="SSF54001">
    <property type="entry name" value="Cysteine proteinases"/>
    <property type="match status" value="1"/>
</dbReference>
<dbReference type="PANTHER" id="PTHR24006">
    <property type="entry name" value="UBIQUITIN CARBOXYL-TERMINAL HYDROLASE"/>
    <property type="match status" value="1"/>
</dbReference>
<dbReference type="PANTHER" id="PTHR24006:SF758">
    <property type="entry name" value="UBIQUITIN CARBOXYL-TERMINAL HYDROLASE 36"/>
    <property type="match status" value="1"/>
</dbReference>
<dbReference type="EnsemblMetazoa" id="SMAR003566-RA">
    <property type="protein sequence ID" value="SMAR003566-PA"/>
    <property type="gene ID" value="SMAR003566"/>
</dbReference>
<keyword evidence="5 8" id="KW-0833">Ubl conjugation pathway</keyword>
<evidence type="ECO:0000256" key="9">
    <source>
        <dbReference type="SAM" id="MobiDB-lite"/>
    </source>
</evidence>
<feature type="compositionally biased region" description="Basic residues" evidence="9">
    <location>
        <begin position="906"/>
        <end position="916"/>
    </location>
</feature>
<evidence type="ECO:0000313" key="12">
    <source>
        <dbReference type="Proteomes" id="UP000014500"/>
    </source>
</evidence>
<dbReference type="InterPro" id="IPR001394">
    <property type="entry name" value="Peptidase_C19_UCH"/>
</dbReference>
<evidence type="ECO:0000256" key="1">
    <source>
        <dbReference type="ARBA" id="ARBA00000707"/>
    </source>
</evidence>
<comment type="catalytic activity">
    <reaction evidence="1 8">
        <text>Thiol-dependent hydrolysis of ester, thioester, amide, peptide and isopeptide bonds formed by the C-terminal Gly of ubiquitin (a 76-residue protein attached to proteins as an intracellular targeting signal).</text>
        <dbReference type="EC" id="3.4.19.12"/>
    </reaction>
</comment>
<dbReference type="InterPro" id="IPR050164">
    <property type="entry name" value="Peptidase_C19"/>
</dbReference>
<comment type="similarity">
    <text evidence="3 8">Belongs to the peptidase C19 family.</text>
</comment>
<feature type="compositionally biased region" description="Basic and acidic residues" evidence="9">
    <location>
        <begin position="751"/>
        <end position="763"/>
    </location>
</feature>
<dbReference type="EMBL" id="JH431338">
    <property type="status" value="NOT_ANNOTATED_CDS"/>
    <property type="molecule type" value="Genomic_DNA"/>
</dbReference>
<dbReference type="OMA" id="RESWITG"/>
<dbReference type="GO" id="GO:0016579">
    <property type="term" value="P:protein deubiquitination"/>
    <property type="evidence" value="ECO:0007669"/>
    <property type="project" value="InterPro"/>
</dbReference>
<feature type="compositionally biased region" description="Low complexity" evidence="9">
    <location>
        <begin position="882"/>
        <end position="891"/>
    </location>
</feature>
<feature type="region of interest" description="Disordered" evidence="9">
    <location>
        <begin position="815"/>
        <end position="850"/>
    </location>
</feature>
<dbReference type="GO" id="GO:0006508">
    <property type="term" value="P:proteolysis"/>
    <property type="evidence" value="ECO:0007669"/>
    <property type="project" value="UniProtKB-KW"/>
</dbReference>
<feature type="compositionally biased region" description="Basic and acidic residues" evidence="9">
    <location>
        <begin position="785"/>
        <end position="794"/>
    </location>
</feature>
<reference evidence="12" key="1">
    <citation type="submission" date="2011-05" db="EMBL/GenBank/DDBJ databases">
        <authorList>
            <person name="Richards S.R."/>
            <person name="Qu J."/>
            <person name="Jiang H."/>
            <person name="Jhangiani S.N."/>
            <person name="Agravi P."/>
            <person name="Goodspeed R."/>
            <person name="Gross S."/>
            <person name="Mandapat C."/>
            <person name="Jackson L."/>
            <person name="Mathew T."/>
            <person name="Pu L."/>
            <person name="Thornton R."/>
            <person name="Saada N."/>
            <person name="Wilczek-Boney K.B."/>
            <person name="Lee S."/>
            <person name="Kovar C."/>
            <person name="Wu Y."/>
            <person name="Scherer S.E."/>
            <person name="Worley K.C."/>
            <person name="Muzny D.M."/>
            <person name="Gibbs R."/>
        </authorList>
    </citation>
    <scope>NUCLEOTIDE SEQUENCE</scope>
    <source>
        <strain evidence="12">Brora</strain>
    </source>
</reference>
<organism evidence="11 12">
    <name type="scientific">Strigamia maritima</name>
    <name type="common">European centipede</name>
    <name type="synonym">Geophilus maritimus</name>
    <dbReference type="NCBI Taxonomy" id="126957"/>
    <lineage>
        <taxon>Eukaryota</taxon>
        <taxon>Metazoa</taxon>
        <taxon>Ecdysozoa</taxon>
        <taxon>Arthropoda</taxon>
        <taxon>Myriapoda</taxon>
        <taxon>Chilopoda</taxon>
        <taxon>Pleurostigmophora</taxon>
        <taxon>Geophilomorpha</taxon>
        <taxon>Linotaeniidae</taxon>
        <taxon>Strigamia</taxon>
    </lineage>
</organism>
<dbReference type="GO" id="GO:0042981">
    <property type="term" value="P:regulation of apoptotic process"/>
    <property type="evidence" value="ECO:0007669"/>
    <property type="project" value="TreeGrafter"/>
</dbReference>
<dbReference type="GO" id="GO:0005829">
    <property type="term" value="C:cytosol"/>
    <property type="evidence" value="ECO:0007669"/>
    <property type="project" value="TreeGrafter"/>
</dbReference>
<keyword evidence="12" id="KW-1185">Reference proteome</keyword>
<feature type="compositionally biased region" description="Basic residues" evidence="9">
    <location>
        <begin position="714"/>
        <end position="731"/>
    </location>
</feature>
<dbReference type="InterPro" id="IPR038765">
    <property type="entry name" value="Papain-like_cys_pep_sf"/>
</dbReference>
<feature type="compositionally biased region" description="Acidic residues" evidence="9">
    <location>
        <begin position="841"/>
        <end position="850"/>
    </location>
</feature>
<dbReference type="GO" id="GO:0004843">
    <property type="term" value="F:cysteine-type deubiquitinase activity"/>
    <property type="evidence" value="ECO:0007669"/>
    <property type="project" value="UniProtKB-UniRule"/>
</dbReference>
<keyword evidence="6 8" id="KW-0378">Hydrolase</keyword>
<feature type="region of interest" description="Disordered" evidence="9">
    <location>
        <begin position="627"/>
        <end position="663"/>
    </location>
</feature>
<dbReference type="PROSITE" id="PS00972">
    <property type="entry name" value="USP_1"/>
    <property type="match status" value="1"/>
</dbReference>
<dbReference type="eggNOG" id="KOG1865">
    <property type="taxonomic scope" value="Eukaryota"/>
</dbReference>
<dbReference type="PROSITE" id="PS50235">
    <property type="entry name" value="USP_3"/>
    <property type="match status" value="1"/>
</dbReference>
<comment type="subcellular location">
    <subcellularLocation>
        <location evidence="2">Nucleus</location>
        <location evidence="2">Nucleolus</location>
    </subcellularLocation>
</comment>
<dbReference type="HOGENOM" id="CLU_312246_0_0_1"/>
<feature type="compositionally biased region" description="Polar residues" evidence="9">
    <location>
        <begin position="815"/>
        <end position="825"/>
    </location>
</feature>
<dbReference type="AlphaFoldDB" id="T1IR82"/>
<feature type="region of interest" description="Disordered" evidence="9">
    <location>
        <begin position="696"/>
        <end position="794"/>
    </location>
</feature>
<dbReference type="PROSITE" id="PS00973">
    <property type="entry name" value="USP_2"/>
    <property type="match status" value="1"/>
</dbReference>
<protein>
    <recommendedName>
        <fullName evidence="8">Ubiquitin carboxyl-terminal hydrolase</fullName>
        <ecNumber evidence="8">3.4.19.12</ecNumber>
    </recommendedName>
</protein>
<dbReference type="STRING" id="126957.T1IR82"/>
<name>T1IR82_STRMM</name>
<evidence type="ECO:0000256" key="3">
    <source>
        <dbReference type="ARBA" id="ARBA00009085"/>
    </source>
</evidence>
<feature type="compositionally biased region" description="Basic residues" evidence="9">
    <location>
        <begin position="931"/>
        <end position="940"/>
    </location>
</feature>
<keyword evidence="7 8" id="KW-0788">Thiol protease</keyword>
<evidence type="ECO:0000256" key="7">
    <source>
        <dbReference type="ARBA" id="ARBA00022807"/>
    </source>
</evidence>
<evidence type="ECO:0000256" key="8">
    <source>
        <dbReference type="RuleBase" id="RU366025"/>
    </source>
</evidence>
<dbReference type="InterPro" id="IPR018200">
    <property type="entry name" value="USP_CS"/>
</dbReference>
<feature type="region of interest" description="Disordered" evidence="9">
    <location>
        <begin position="512"/>
        <end position="554"/>
    </location>
</feature>
<evidence type="ECO:0000259" key="10">
    <source>
        <dbReference type="PROSITE" id="PS50235"/>
    </source>
</evidence>
<accession>T1IR82</accession>
<dbReference type="EC" id="3.4.19.12" evidence="8"/>